<accession>A0ABD5RPG5</accession>
<proteinExistence type="predicted"/>
<evidence type="ECO:0000313" key="2">
    <source>
        <dbReference type="Proteomes" id="UP001596099"/>
    </source>
</evidence>
<protein>
    <recommendedName>
        <fullName evidence="3">MBL fold metallo-hydrolase</fullName>
    </recommendedName>
</protein>
<name>A0ABD5RPG5_9EURY</name>
<sequence length="231" mass="25126">MIYDRGEATGYTVADRFDGGVGWLAHPEETGRRTSHAFVDDGDVWVVDPLDAPGLDDLLAEYGEVAGVAVLSGFHARDADAFARRHDVPVSLPPKMGRVADRLDAPTRRLRNGDGGFTFRQTTPLPGWHETVAYREGDGTLYAPDSLGTTAWATVDEERLGVYLLARPVPPRALFEGYDPDRVLVGHGEGVFEDATEALDDALAGARRRFPRALRQEGVTQLRAVIGALTD</sequence>
<dbReference type="InterPro" id="IPR036866">
    <property type="entry name" value="RibonucZ/Hydroxyglut_hydro"/>
</dbReference>
<evidence type="ECO:0008006" key="3">
    <source>
        <dbReference type="Google" id="ProtNLM"/>
    </source>
</evidence>
<dbReference type="EMBL" id="JBHSQH010000001">
    <property type="protein sequence ID" value="MFC5972547.1"/>
    <property type="molecule type" value="Genomic_DNA"/>
</dbReference>
<dbReference type="SUPFAM" id="SSF56281">
    <property type="entry name" value="Metallo-hydrolase/oxidoreductase"/>
    <property type="match status" value="1"/>
</dbReference>
<evidence type="ECO:0000313" key="1">
    <source>
        <dbReference type="EMBL" id="MFC5972547.1"/>
    </source>
</evidence>
<dbReference type="Gene3D" id="3.60.15.10">
    <property type="entry name" value="Ribonuclease Z/Hydroxyacylglutathione hydrolase-like"/>
    <property type="match status" value="1"/>
</dbReference>
<keyword evidence="2" id="KW-1185">Reference proteome</keyword>
<dbReference type="AlphaFoldDB" id="A0ABD5RPG5"/>
<dbReference type="Proteomes" id="UP001596099">
    <property type="component" value="Unassembled WGS sequence"/>
</dbReference>
<comment type="caution">
    <text evidence="1">The sequence shown here is derived from an EMBL/GenBank/DDBJ whole genome shotgun (WGS) entry which is preliminary data.</text>
</comment>
<gene>
    <name evidence="1" type="ORF">ACFPYI_14500</name>
</gene>
<organism evidence="1 2">
    <name type="scientific">Halomarina salina</name>
    <dbReference type="NCBI Taxonomy" id="1872699"/>
    <lineage>
        <taxon>Archaea</taxon>
        <taxon>Methanobacteriati</taxon>
        <taxon>Methanobacteriota</taxon>
        <taxon>Stenosarchaea group</taxon>
        <taxon>Halobacteria</taxon>
        <taxon>Halobacteriales</taxon>
        <taxon>Natronomonadaceae</taxon>
        <taxon>Halomarina</taxon>
    </lineage>
</organism>
<reference evidence="1 2" key="1">
    <citation type="journal article" date="2019" name="Int. J. Syst. Evol. Microbiol.">
        <title>The Global Catalogue of Microorganisms (GCM) 10K type strain sequencing project: providing services to taxonomists for standard genome sequencing and annotation.</title>
        <authorList>
            <consortium name="The Broad Institute Genomics Platform"/>
            <consortium name="The Broad Institute Genome Sequencing Center for Infectious Disease"/>
            <person name="Wu L."/>
            <person name="Ma J."/>
        </authorList>
    </citation>
    <scope>NUCLEOTIDE SEQUENCE [LARGE SCALE GENOMIC DNA]</scope>
    <source>
        <strain evidence="1 2">CGMCC 1.12543</strain>
    </source>
</reference>
<dbReference type="RefSeq" id="WP_247416015.1">
    <property type="nucleotide sequence ID" value="NZ_JALLGW010000001.1"/>
</dbReference>